<sequence>MERIRRGWFGADPKPDVELPPVGPGFVSMDDAARYAHEQIGGQRDVEYGGVILQRLADELFYATDPVEGGENYFDMTTVLNRDSSKQYVHPEGYRCVADYHSHPVLFDRYKANHPDFSDRRIKALNSFYSEEDLVANILEPAFFEASYLSGPEGSLFKHVCTRSDVERRFGVWLETRQPFGRPDGYDGVVENLFRKVASVSQLSIVVSNALWGGSTGEVPENWKPYSPFVPKHRELPPCGPVQASLSDAISHAQARLAARPEAIRQVYVLKHDDKHLYAVTEPSGSAGGQQSAQEIFPTGPDGKHQLPAHFHLNAVYLGRGGNGAVVTTKQPWLYRNFFWPPELARHLYQGRLVPELLKQGVYSIFLGAEDGALLRYTCSFSATEAQLYRVEPDGTVVDNDIDAALVAGRLKPSEFVLRLVAAGQLDVLKTSNVGKGNKVWSKTGSVSADWRPFAEIPPPMYSPPFVSADDAARWAHVMIGQRRDVEYGGVILKRGNRYYATHPIPDRRHTFDHKLLLAKNGDGRFIAPDDYSAEGFYHSHPADAVQIRANFPGFTADQVMLFNNFYSEADQLFSIANRAFTKAHYFSGPDDVLLKYVSSGSAEEKKVEQQLRGGPGEVSSDFEFPVRRLARAGELWVLIANRVWGGVRGRVTQAWRLGAPVTTPDTIEQQPFCSEVLPRPELAVKRALALSGAAGQPGAYGFVLKHTRDDAYVATFAASKGVSLFSPDAVFPTRGGKLRLPSNYRLEAIYFTSWYETHEVAARETWLANTFFTPAQVVAATRQARRTRNLQDPARGLSLYMLATDSALLTFKIPEATRTSELVQESATGELHDNGAQAALLDGTLTPRDYARRIIDASVLSVVQGGGLWRTEGPVDARADLLASRYQVSLSRSFLSARDAVTYAHEQIGNRRDRAYGGYVLKGIDGRFVVTEPMESLAEPFAFSLFFPVGNLGPLIPPEPYVLQGRYGSHAELSTVDPAPIVRRGWTRNDALVHQQMFSCDEMYSIIRAKRVAWLSASASCLLEYTPGNSSHEQLLLDNIAPQAGFNSLQNRLDRGEVKPVQWVWRVAEAGDLKIIQGNSFWGPRGSVFNDWTFNFGYAPRFAPPDFATYGALFDSADEAARNLHGRVHGRNLAQAACFAFILKHQDEEQYIASEVVGVGANNVLFNLNSLFKSREAGGFEFSEGFVLHGLFRSQQWARRGLDRFNAWLTSFFVTPQVLYSALFEAQRGRAKSLPLYFSTLDGALLSYAPFPIDVKGGGEADNLLIRASAQLSSGLMRPRTFVQDWALRGALRVIRTSQCWDRTGLVDTMWRGYATMMPRRMGPAFASADDAARYVATRIGSGLRRAYGGVILRLPNGLFAATEPLALPPQGLTTQWIYPDPVMAAGLYPGGSTMVARYRSVVDHEVPLLLSATQKSIYKSMIPSAALATLLHVETQIKREYVFGLAGSILSYQASGSTEEQLLKQRLAPLNRAQGDYADNTVEQQLRDGVLSPQDFVNQVAGAGEFCVVQGDALWGAARRITVKFIANVPRVPDQEIRAVLFDSPCGPVFTRALDAVRYAQRHSRPQADVAFGYLLKAVNKPLYMTTLALVRADFTDFEQVFVEGQLPQGYVIDGLYLVGSNVAIAPATDEMALSFFPPQYLAKALNFVSHARNRRVLPLYLLCADGALLTYTLSRDASLYSWTSHAHLDLPHLLEGSLTVLDYVRRLAVEGSLYIRVTSEVWSRNELVRTQWQPKKTPHSFSENPHFHSFCGPLYLYPDDAARYAQGLVPRFEDKQYLGAVLMPQDSQGYVALDPVEDRAGTPGNNTLELLFWKGRAGFDVPSGNVLSTYRIAAVQAFFKAIDSTSSFAPLDKQLLSNFVAKDDLRSYLEVIKDNAPHAQSCYLACRGGALLKYVPAFTPAQTRLLGPGAAPDPSVLVDQLRSHGTLTVLYPDAFWARRGVLGEGWMGARAEPEESWYGHDEL</sequence>
<evidence type="ECO:0000313" key="3">
    <source>
        <dbReference type="Proteomes" id="UP000183653"/>
    </source>
</evidence>
<gene>
    <name evidence="2" type="ORF">SAMN04490197_4400</name>
</gene>
<accession>A0A1H2H550</accession>
<proteinExistence type="predicted"/>
<evidence type="ECO:0000313" key="2">
    <source>
        <dbReference type="EMBL" id="SDU26933.1"/>
    </source>
</evidence>
<name>A0A1H2H550_9PSED</name>
<protein>
    <recommendedName>
        <fullName evidence="1">DUF4329 domain-containing protein</fullName>
    </recommendedName>
</protein>
<dbReference type="RefSeq" id="WP_082632025.1">
    <property type="nucleotide sequence ID" value="NZ_JYLM01000006.1"/>
</dbReference>
<dbReference type="Pfam" id="PF14220">
    <property type="entry name" value="DUF4329"/>
    <property type="match status" value="1"/>
</dbReference>
<dbReference type="Proteomes" id="UP000183653">
    <property type="component" value="Chromosome I"/>
</dbReference>
<evidence type="ECO:0000259" key="1">
    <source>
        <dbReference type="Pfam" id="PF14220"/>
    </source>
</evidence>
<feature type="domain" description="DUF4329" evidence="1">
    <location>
        <begin position="30"/>
        <end position="167"/>
    </location>
</feature>
<dbReference type="InterPro" id="IPR025479">
    <property type="entry name" value="DUF4329"/>
</dbReference>
<keyword evidence="3" id="KW-1185">Reference proteome</keyword>
<organism evidence="2 3">
    <name type="scientific">Pseudomonas orientalis</name>
    <dbReference type="NCBI Taxonomy" id="76758"/>
    <lineage>
        <taxon>Bacteria</taxon>
        <taxon>Pseudomonadati</taxon>
        <taxon>Pseudomonadota</taxon>
        <taxon>Gammaproteobacteria</taxon>
        <taxon>Pseudomonadales</taxon>
        <taxon>Pseudomonadaceae</taxon>
        <taxon>Pseudomonas</taxon>
    </lineage>
</organism>
<dbReference type="EMBL" id="LT629782">
    <property type="protein sequence ID" value="SDU26933.1"/>
    <property type="molecule type" value="Genomic_DNA"/>
</dbReference>
<dbReference type="OrthoDB" id="7029244at2"/>
<reference evidence="2 3" key="1">
    <citation type="submission" date="2016-10" db="EMBL/GenBank/DDBJ databases">
        <authorList>
            <person name="Varghese N."/>
            <person name="Submissions S."/>
        </authorList>
    </citation>
    <scope>NUCLEOTIDE SEQUENCE [LARGE SCALE GENOMIC DNA]</scope>
    <source>
        <strain evidence="2 3">BS2775</strain>
    </source>
</reference>